<dbReference type="SUPFAM" id="SSF50998">
    <property type="entry name" value="Quinoprotein alcohol dehydrogenase-like"/>
    <property type="match status" value="1"/>
</dbReference>
<dbReference type="KEGG" id="asx:CDL62_08625"/>
<dbReference type="EMBL" id="FUYV01000025">
    <property type="protein sequence ID" value="SKC23975.1"/>
    <property type="molecule type" value="Genomic_DNA"/>
</dbReference>
<dbReference type="Gene3D" id="2.60.40.10">
    <property type="entry name" value="Immunoglobulins"/>
    <property type="match status" value="1"/>
</dbReference>
<protein>
    <submittedName>
        <fullName evidence="1">Uncharacterized protein</fullName>
    </submittedName>
</protein>
<sequence length="443" mass="51751">MKNLYKLSTSISLFFVILVFNSCHKNDYSEHLSLSDTFEINLVKEDGKVKINWTLVRSINFSEYRIYRIQDPDIYNYVYRSNYVIKNIQNKHQLSYIDDAPVYLGTNYYWIEIFDNRGVRTHTSNMLSISISEIRTFNYFPVNVIFDVEECLLGFNSDKGYGNSFTLYNFERDEIIIEASIFSPHARPAFGKYNGNTELYFPAPSQRIIIYNASNMSENNHMSLPNNRMAQSIAAADNGNIYVVERFGYYLYALNRTTGSALRFWQSYMDGSNQMIYSQKLSKLLSFNNSNDWSGFLISTALNSDGSINDYESNSKWVEGDYYSEFRFDPRNDDIYLFPNVKKFNANNLEEIPLNKPLYLNDIAFCEYFSYLAPLDQKKIIKKDLNDEVVETFELKGYPINVFKAKDKLVVIIVENRSQWPVSNYHLKGYPRNTPFGIEIIKL</sequence>
<reference evidence="1 2" key="1">
    <citation type="submission" date="2017-02" db="EMBL/GenBank/DDBJ databases">
        <authorList>
            <person name="Peterson S.W."/>
        </authorList>
    </citation>
    <scope>NUCLEOTIDE SEQUENCE [LARGE SCALE GENOMIC DNA]</scope>
    <source>
        <strain evidence="1 2">DSM 24412</strain>
    </source>
</reference>
<evidence type="ECO:0000313" key="1">
    <source>
        <dbReference type="EMBL" id="SKC23975.1"/>
    </source>
</evidence>
<keyword evidence="2" id="KW-1185">Reference proteome</keyword>
<evidence type="ECO:0000313" key="2">
    <source>
        <dbReference type="Proteomes" id="UP000191055"/>
    </source>
</evidence>
<dbReference type="AlphaFoldDB" id="A0A1T5HTF7"/>
<dbReference type="OrthoDB" id="1401957at2"/>
<dbReference type="RefSeq" id="WP_079558927.1">
    <property type="nucleotide sequence ID" value="NZ_CP021904.1"/>
</dbReference>
<proteinExistence type="predicted"/>
<dbReference type="InterPro" id="IPR011047">
    <property type="entry name" value="Quinoprotein_ADH-like_sf"/>
</dbReference>
<name>A0A1T5HTF7_9BACT</name>
<gene>
    <name evidence="1" type="ORF">SAMN03080601_03263</name>
</gene>
<organism evidence="1 2">
    <name type="scientific">Alkalitalea saponilacus</name>
    <dbReference type="NCBI Taxonomy" id="889453"/>
    <lineage>
        <taxon>Bacteria</taxon>
        <taxon>Pseudomonadati</taxon>
        <taxon>Bacteroidota</taxon>
        <taxon>Bacteroidia</taxon>
        <taxon>Marinilabiliales</taxon>
        <taxon>Marinilabiliaceae</taxon>
        <taxon>Alkalitalea</taxon>
    </lineage>
</organism>
<dbReference type="InterPro" id="IPR013783">
    <property type="entry name" value="Ig-like_fold"/>
</dbReference>
<accession>A0A1T5HTF7</accession>
<dbReference type="Proteomes" id="UP000191055">
    <property type="component" value="Unassembled WGS sequence"/>
</dbReference>